<evidence type="ECO:0000313" key="2">
    <source>
        <dbReference type="Proteomes" id="UP000019760"/>
    </source>
</evidence>
<accession>A0A023D715</accession>
<protein>
    <submittedName>
        <fullName evidence="1">Uncharacterized protein</fullName>
    </submittedName>
</protein>
<gene>
    <name evidence="1" type="ORF">Amme_089_003</name>
</gene>
<reference evidence="1 2" key="2">
    <citation type="journal article" date="2014" name="FEMS Microbiol. Lett.">
        <title>Draft genomic DNA sequence of the facultatively methylotrophic bacterium Acidomonas methanolica type strain MB58.</title>
        <authorList>
            <person name="Higashiura N."/>
            <person name="Hadano H."/>
            <person name="Hirakawa H."/>
            <person name="Matsutani M."/>
            <person name="Takabe S."/>
            <person name="Matsushita K."/>
            <person name="Azuma Y."/>
        </authorList>
    </citation>
    <scope>NUCLEOTIDE SEQUENCE [LARGE SCALE GENOMIC DNA]</scope>
    <source>
        <strain evidence="1 2">MB58</strain>
    </source>
</reference>
<keyword evidence="2" id="KW-1185">Reference proteome</keyword>
<comment type="caution">
    <text evidence="1">The sequence shown here is derived from an EMBL/GenBank/DDBJ whole genome shotgun (WGS) entry which is preliminary data.</text>
</comment>
<name>A0A023D715_ACIMT</name>
<dbReference type="AlphaFoldDB" id="A0A023D715"/>
<dbReference type="Proteomes" id="UP000019760">
    <property type="component" value="Unassembled WGS sequence"/>
</dbReference>
<organism evidence="1 2">
    <name type="scientific">Acidomonas methanolica NBRC 104435</name>
    <dbReference type="NCBI Taxonomy" id="1231351"/>
    <lineage>
        <taxon>Bacteria</taxon>
        <taxon>Pseudomonadati</taxon>
        <taxon>Pseudomonadota</taxon>
        <taxon>Alphaproteobacteria</taxon>
        <taxon>Acetobacterales</taxon>
        <taxon>Acetobacteraceae</taxon>
        <taxon>Acidomonas</taxon>
    </lineage>
</organism>
<dbReference type="EMBL" id="BAND01000089">
    <property type="protein sequence ID" value="GAJ29962.1"/>
    <property type="molecule type" value="Genomic_DNA"/>
</dbReference>
<reference evidence="2" key="1">
    <citation type="journal article" date="2014" name="FEMS Microbiol. Lett.">
        <title>Draft Genomic DNA Sequence of the Facultatively Methylotrophic Bacterium Acidomonas methanolica type strain MB58.</title>
        <authorList>
            <person name="Higashiura N."/>
            <person name="Hadano H."/>
            <person name="Hirakawa H."/>
            <person name="Matsutani M."/>
            <person name="Takabe S."/>
            <person name="Matsushita K."/>
            <person name="Azuma Y."/>
        </authorList>
    </citation>
    <scope>NUCLEOTIDE SEQUENCE [LARGE SCALE GENOMIC DNA]</scope>
    <source>
        <strain evidence="2">MB58</strain>
    </source>
</reference>
<evidence type="ECO:0000313" key="1">
    <source>
        <dbReference type="EMBL" id="GAJ29962.1"/>
    </source>
</evidence>
<proteinExistence type="predicted"/>
<sequence length="367" mass="38743">MSSKDEVIIGQDYENIRLWDAYSKLPSPLNVQITYGRRQASSGTAIGVQSTVDIYNEATPTHGHNEFSSYYAYVRSNNHGVHPPGQHYWVSDFHLSTPYAPDASKSPELEIVYSGRIMNMSNGVAALSSNHMGSYGQSLVATPMLKDELADAGIPLNARTYPITAMLALSGFSGDQSTSNGTLPSAGPAAEYALRVGGGGGSPYIPFDARSNFSTGIGVYDWSVAGIDINHRLPGAEGPGLRNKYATELGGSLPAATPPYSLVLHDEHADPTGSAEAGIQIGNAPHAWLLTGTNLGGARQSLAIAYRSANRPLLTLSSTGIGFLGRGPIAPPKLHPAFDLSKKVDPLELAKAYNSLHDALIALGLAQ</sequence>